<feature type="region of interest" description="Disordered" evidence="2">
    <location>
        <begin position="75"/>
        <end position="98"/>
    </location>
</feature>
<feature type="compositionally biased region" description="Low complexity" evidence="2">
    <location>
        <begin position="1249"/>
        <end position="1264"/>
    </location>
</feature>
<keyword evidence="3" id="KW-0472">Membrane</keyword>
<feature type="region of interest" description="Disordered" evidence="2">
    <location>
        <begin position="554"/>
        <end position="605"/>
    </location>
</feature>
<keyword evidence="1" id="KW-0175">Coiled coil</keyword>
<evidence type="ECO:0000313" key="5">
    <source>
        <dbReference type="Proteomes" id="UP000518752"/>
    </source>
</evidence>
<evidence type="ECO:0000313" key="4">
    <source>
        <dbReference type="EMBL" id="KAF5375320.1"/>
    </source>
</evidence>
<feature type="coiled-coil region" evidence="1">
    <location>
        <begin position="1124"/>
        <end position="1185"/>
    </location>
</feature>
<dbReference type="Proteomes" id="UP000518752">
    <property type="component" value="Unassembled WGS sequence"/>
</dbReference>
<evidence type="ECO:0000256" key="2">
    <source>
        <dbReference type="SAM" id="MobiDB-lite"/>
    </source>
</evidence>
<feature type="region of interest" description="Disordered" evidence="2">
    <location>
        <begin position="923"/>
        <end position="953"/>
    </location>
</feature>
<protein>
    <submittedName>
        <fullName evidence="4">Uncharacterized protein</fullName>
    </submittedName>
</protein>
<gene>
    <name evidence="4" type="ORF">D9757_009690</name>
</gene>
<dbReference type="OrthoDB" id="3222453at2759"/>
<name>A0A8H5LZ34_9AGAR</name>
<comment type="caution">
    <text evidence="4">The sequence shown here is derived from an EMBL/GenBank/DDBJ whole genome shotgun (WGS) entry which is preliminary data.</text>
</comment>
<dbReference type="EMBL" id="JAACJN010000098">
    <property type="protein sequence ID" value="KAF5375320.1"/>
    <property type="molecule type" value="Genomic_DNA"/>
</dbReference>
<feature type="compositionally biased region" description="Gly residues" evidence="2">
    <location>
        <begin position="924"/>
        <end position="934"/>
    </location>
</feature>
<reference evidence="4 5" key="1">
    <citation type="journal article" date="2020" name="ISME J.">
        <title>Uncovering the hidden diversity of litter-decomposition mechanisms in mushroom-forming fungi.</title>
        <authorList>
            <person name="Floudas D."/>
            <person name="Bentzer J."/>
            <person name="Ahren D."/>
            <person name="Johansson T."/>
            <person name="Persson P."/>
            <person name="Tunlid A."/>
        </authorList>
    </citation>
    <scope>NUCLEOTIDE SEQUENCE [LARGE SCALE GENOMIC DNA]</scope>
    <source>
        <strain evidence="4 5">CBS 406.79</strain>
    </source>
</reference>
<feature type="compositionally biased region" description="Low complexity" evidence="2">
    <location>
        <begin position="583"/>
        <end position="596"/>
    </location>
</feature>
<keyword evidence="5" id="KW-1185">Reference proteome</keyword>
<evidence type="ECO:0000256" key="3">
    <source>
        <dbReference type="SAM" id="Phobius"/>
    </source>
</evidence>
<feature type="transmembrane region" description="Helical" evidence="3">
    <location>
        <begin position="22"/>
        <end position="43"/>
    </location>
</feature>
<accession>A0A8H5LZ34</accession>
<proteinExistence type="predicted"/>
<feature type="compositionally biased region" description="Polar residues" evidence="2">
    <location>
        <begin position="555"/>
        <end position="582"/>
    </location>
</feature>
<keyword evidence="3" id="KW-1133">Transmembrane helix</keyword>
<keyword evidence="3" id="KW-0812">Transmembrane</keyword>
<organism evidence="4 5">
    <name type="scientific">Collybiopsis confluens</name>
    <dbReference type="NCBI Taxonomy" id="2823264"/>
    <lineage>
        <taxon>Eukaryota</taxon>
        <taxon>Fungi</taxon>
        <taxon>Dikarya</taxon>
        <taxon>Basidiomycota</taxon>
        <taxon>Agaricomycotina</taxon>
        <taxon>Agaricomycetes</taxon>
        <taxon>Agaricomycetidae</taxon>
        <taxon>Agaricales</taxon>
        <taxon>Marasmiineae</taxon>
        <taxon>Omphalotaceae</taxon>
        <taxon>Collybiopsis</taxon>
    </lineage>
</organism>
<feature type="region of interest" description="Disordered" evidence="2">
    <location>
        <begin position="1248"/>
        <end position="1286"/>
    </location>
</feature>
<evidence type="ECO:0000256" key="1">
    <source>
        <dbReference type="SAM" id="Coils"/>
    </source>
</evidence>
<feature type="compositionally biased region" description="Polar residues" evidence="2">
    <location>
        <begin position="75"/>
        <end position="91"/>
    </location>
</feature>
<sequence>MYLCTKHPPEVHLFSSESHRSAFFRLLLFLLCVAMERIVATFFPNANQPHFINCGPFIASPQNNTRLPSSSLPPATANNTVLPTPPVTSRIQPERIPESPPRHEIYARELLLAKRGYPLWKPKAQGARLPRTYKQEGVQIGDVGILNEFGGFSYLFNIFHPADHPNNIGRTPPEFTCLPAEVYLDVEEVAEEFELGAHVTTGASKISRRNIPFHHGQAAIPRVTEHVGAGLSFTSAATQGALLILPEGGKRIDHQQWTSLLNYTAESAQSWYEYVNGERDQGGLARGVHSGLYLVTGCDKARAWGVASFNNVRPPEETAHLEFVPTPATGNAIGAAPQYRFSVCNFAESSSDADSLVELQSGCVFLRGFRIAIRDRPKNPFIPFSPVEVTSISEMYPGAITRMGSTESASHLMNNIKSRMTGNQPNYPVRHEVYHPLDVINEWILNNYDEVDVTITHDEDWTSTIREASLDGRTEMPRNSELIEIAKKNLRFVQGNRKWTLCYSYGPDNWNVLIIPGCKYACIRRIQQNISQNVTSAENATPMTLTQLELAASGSRDNFTDPSSQFSTADPSDDNLSSNPGLTRTESSTSEQTQSHTSKRERFGRSLSRSTNSIFPLLFRDAHVFTIQGGSFYSGGPPPNPTPCDEIDAYLRFLLPKRLGYPLWSPKPGNWLPPAYREHGVCIGDVGFPTEHGSFSYQFNVGLPPNDALNVGRVPRDFIQLEGVHDSENWMWSDNDLKPGGFIASNFAHFRKTIIPPGPRYVPIAPPEVGAGLSFDTTASRGALLILPEGGVRYNHQQKMIFFEHATRYAKSWFNHINHVLHQGVNEIYLITGCDKTRAWGVASFLGARDPRDVYLEYVPQASVPPGRRPSYRFRRHDSASASAGVDDFFENQSGCTFLRGYKITMREEEEGQNPDITHYTEWGGSGGGGGGGKPHPPGPSGGRGVSKRRKSYRAEYHPSSTMNKWVLKTHQDIDIAITHDDDWTDLIDENDGEIPDDKELIQRLSSRKQLCRLNHGGYTFAYFRNASEVDPRSRGLTEVQIKDVCSIVAPPLSKQGSTSNIGAGVSSVVGTVNTLVSILERGFMGPGDTGARAAKIIRECRKFIQKASSNDKHYLMEAEDIFYEQMEDSLSAATQTEERLQRLATLDRIREPEYIQWANVSCTIESLLSNLTRLRKKLQLASDTNHGSPISPKTHQFATVSGSYTAPQVVCNTSGGLTVYKSGLQGGGYAMNPSFPVPVAATTSANWSHMSTSGSTSHRTSGTYPYGNSDRRLSSTSLGGTGHAR</sequence>